<dbReference type="InterPro" id="IPR008250">
    <property type="entry name" value="ATPase_P-typ_transduc_dom_A_sf"/>
</dbReference>
<keyword evidence="8" id="KW-1278">Translocase</keyword>
<evidence type="ECO:0000256" key="7">
    <source>
        <dbReference type="ARBA" id="ARBA00022842"/>
    </source>
</evidence>
<keyword evidence="15" id="KW-1185">Reference proteome</keyword>
<dbReference type="Proteomes" id="UP000001058">
    <property type="component" value="Unassembled WGS sequence"/>
</dbReference>
<dbReference type="Gene3D" id="2.70.150.10">
    <property type="entry name" value="Calcium-transporting ATPase, cytoplasmic transduction domain A"/>
    <property type="match status" value="1"/>
</dbReference>
<dbReference type="PANTHER" id="PTHR43079">
    <property type="entry name" value="PROBABLE CADMIUM/ZINC-TRANSPORTING ATPASE HMA1"/>
    <property type="match status" value="1"/>
</dbReference>
<keyword evidence="4" id="KW-0479">Metal-binding</keyword>
<comment type="subcellular location">
    <subcellularLocation>
        <location evidence="1">Membrane</location>
        <topology evidence="1">Multi-pass membrane protein</topology>
    </subcellularLocation>
</comment>
<accession>D8TY78</accession>
<dbReference type="STRING" id="3068.D8TY78"/>
<evidence type="ECO:0000256" key="3">
    <source>
        <dbReference type="ARBA" id="ARBA00022692"/>
    </source>
</evidence>
<dbReference type="SUPFAM" id="SSF81653">
    <property type="entry name" value="Calcium ATPase, transduction domain A"/>
    <property type="match status" value="1"/>
</dbReference>
<evidence type="ECO:0000256" key="11">
    <source>
        <dbReference type="SAM" id="MobiDB-lite"/>
    </source>
</evidence>
<evidence type="ECO:0000256" key="5">
    <source>
        <dbReference type="ARBA" id="ARBA00022741"/>
    </source>
</evidence>
<feature type="transmembrane region" description="Helical" evidence="12">
    <location>
        <begin position="55"/>
        <end position="78"/>
    </location>
</feature>
<dbReference type="PROSITE" id="PS00154">
    <property type="entry name" value="ATPASE_E1_E2"/>
    <property type="match status" value="1"/>
</dbReference>
<dbReference type="Gene3D" id="3.40.50.1000">
    <property type="entry name" value="HAD superfamily/HAD-like"/>
    <property type="match status" value="1"/>
</dbReference>
<evidence type="ECO:0000256" key="9">
    <source>
        <dbReference type="ARBA" id="ARBA00022989"/>
    </source>
</evidence>
<evidence type="ECO:0000313" key="15">
    <source>
        <dbReference type="Proteomes" id="UP000001058"/>
    </source>
</evidence>
<keyword evidence="5" id="KW-0547">Nucleotide-binding</keyword>
<dbReference type="OrthoDB" id="432719at2759"/>
<dbReference type="InterPro" id="IPR036412">
    <property type="entry name" value="HAD-like_sf"/>
</dbReference>
<feature type="compositionally biased region" description="Pro residues" evidence="11">
    <location>
        <begin position="425"/>
        <end position="440"/>
    </location>
</feature>
<dbReference type="GeneID" id="9617098"/>
<dbReference type="InterPro" id="IPR051949">
    <property type="entry name" value="Cation_Transport_ATPase"/>
</dbReference>
<dbReference type="eggNOG" id="KOG0207">
    <property type="taxonomic scope" value="Eukaryota"/>
</dbReference>
<dbReference type="AlphaFoldDB" id="D8TY78"/>
<keyword evidence="7" id="KW-0460">Magnesium</keyword>
<dbReference type="SUPFAM" id="SSF56784">
    <property type="entry name" value="HAD-like"/>
    <property type="match status" value="1"/>
</dbReference>
<name>D8TY78_VOLCA</name>
<evidence type="ECO:0000256" key="10">
    <source>
        <dbReference type="ARBA" id="ARBA00023136"/>
    </source>
</evidence>
<dbReference type="PRINTS" id="PR00119">
    <property type="entry name" value="CATATPASE"/>
</dbReference>
<dbReference type="NCBIfam" id="TIGR01494">
    <property type="entry name" value="ATPase_P-type"/>
    <property type="match status" value="1"/>
</dbReference>
<evidence type="ECO:0000256" key="2">
    <source>
        <dbReference type="ARBA" id="ARBA00006024"/>
    </source>
</evidence>
<feature type="compositionally biased region" description="Pro residues" evidence="11">
    <location>
        <begin position="134"/>
        <end position="150"/>
    </location>
</feature>
<keyword evidence="6" id="KW-0067">ATP-binding</keyword>
<dbReference type="GO" id="GO:0016887">
    <property type="term" value="F:ATP hydrolysis activity"/>
    <property type="evidence" value="ECO:0007669"/>
    <property type="project" value="InterPro"/>
</dbReference>
<dbReference type="Pfam" id="PF00122">
    <property type="entry name" value="E1-E2_ATPase"/>
    <property type="match status" value="1"/>
</dbReference>
<reference evidence="14 15" key="1">
    <citation type="journal article" date="2010" name="Science">
        <title>Genomic analysis of organismal complexity in the multicellular green alga Volvox carteri.</title>
        <authorList>
            <person name="Prochnik S.E."/>
            <person name="Umen J."/>
            <person name="Nedelcu A.M."/>
            <person name="Hallmann A."/>
            <person name="Miller S.M."/>
            <person name="Nishii I."/>
            <person name="Ferris P."/>
            <person name="Kuo A."/>
            <person name="Mitros T."/>
            <person name="Fritz-Laylin L.K."/>
            <person name="Hellsten U."/>
            <person name="Chapman J."/>
            <person name="Simakov O."/>
            <person name="Rensing S.A."/>
            <person name="Terry A."/>
            <person name="Pangilinan J."/>
            <person name="Kapitonov V."/>
            <person name="Jurka J."/>
            <person name="Salamov A."/>
            <person name="Shapiro H."/>
            <person name="Schmutz J."/>
            <person name="Grimwood J."/>
            <person name="Lindquist E."/>
            <person name="Lucas S."/>
            <person name="Grigoriev I.V."/>
            <person name="Schmitt R."/>
            <person name="Kirk D."/>
            <person name="Rokhsar D.S."/>
        </authorList>
    </citation>
    <scope>NUCLEOTIDE SEQUENCE [LARGE SCALE GENOMIC DNA]</scope>
    <source>
        <strain evidence="15">f. Nagariensis / Eve</strain>
    </source>
</reference>
<dbReference type="GO" id="GO:0005524">
    <property type="term" value="F:ATP binding"/>
    <property type="evidence" value="ECO:0007669"/>
    <property type="project" value="UniProtKB-KW"/>
</dbReference>
<evidence type="ECO:0000259" key="13">
    <source>
        <dbReference type="Pfam" id="PF00122"/>
    </source>
</evidence>
<feature type="compositionally biased region" description="Basic and acidic residues" evidence="11">
    <location>
        <begin position="152"/>
        <end position="161"/>
    </location>
</feature>
<evidence type="ECO:0000256" key="6">
    <source>
        <dbReference type="ARBA" id="ARBA00022840"/>
    </source>
</evidence>
<organism evidence="15">
    <name type="scientific">Volvox carteri f. nagariensis</name>
    <dbReference type="NCBI Taxonomy" id="3068"/>
    <lineage>
        <taxon>Eukaryota</taxon>
        <taxon>Viridiplantae</taxon>
        <taxon>Chlorophyta</taxon>
        <taxon>core chlorophytes</taxon>
        <taxon>Chlorophyceae</taxon>
        <taxon>CS clade</taxon>
        <taxon>Chlamydomonadales</taxon>
        <taxon>Volvocaceae</taxon>
        <taxon>Volvox</taxon>
    </lineage>
</organism>
<dbReference type="EMBL" id="GL378344">
    <property type="protein sequence ID" value="EFJ47598.1"/>
    <property type="molecule type" value="Genomic_DNA"/>
</dbReference>
<feature type="compositionally biased region" description="Low complexity" evidence="11">
    <location>
        <begin position="181"/>
        <end position="195"/>
    </location>
</feature>
<dbReference type="RefSeq" id="XP_002951422.1">
    <property type="nucleotide sequence ID" value="XM_002951376.1"/>
</dbReference>
<evidence type="ECO:0000313" key="14">
    <source>
        <dbReference type="EMBL" id="EFJ47598.1"/>
    </source>
</evidence>
<evidence type="ECO:0000256" key="1">
    <source>
        <dbReference type="ARBA" id="ARBA00004141"/>
    </source>
</evidence>
<feature type="transmembrane region" description="Helical" evidence="12">
    <location>
        <begin position="340"/>
        <end position="369"/>
    </location>
</feature>
<evidence type="ECO:0000256" key="12">
    <source>
        <dbReference type="SAM" id="Phobius"/>
    </source>
</evidence>
<feature type="transmembrane region" description="Helical" evidence="12">
    <location>
        <begin position="20"/>
        <end position="43"/>
    </location>
</feature>
<keyword evidence="9 12" id="KW-1133">Transmembrane helix</keyword>
<dbReference type="InParanoid" id="D8TY78"/>
<feature type="region of interest" description="Disordered" evidence="11">
    <location>
        <begin position="420"/>
        <end position="447"/>
    </location>
</feature>
<comment type="similarity">
    <text evidence="2">Belongs to the cation transport ATPase (P-type) (TC 3.A.3) family. Type IB subfamily.</text>
</comment>
<dbReference type="KEGG" id="vcn:VOLCADRAFT_117840"/>
<keyword evidence="3 12" id="KW-0812">Transmembrane</keyword>
<feature type="transmembrane region" description="Helical" evidence="12">
    <location>
        <begin position="84"/>
        <end position="103"/>
    </location>
</feature>
<dbReference type="GO" id="GO:0016020">
    <property type="term" value="C:membrane"/>
    <property type="evidence" value="ECO:0007669"/>
    <property type="project" value="UniProtKB-SubCell"/>
</dbReference>
<feature type="transmembrane region" description="Helical" evidence="12">
    <location>
        <begin position="309"/>
        <end position="334"/>
    </location>
</feature>
<keyword evidence="10 12" id="KW-0472">Membrane</keyword>
<feature type="region of interest" description="Disordered" evidence="11">
    <location>
        <begin position="814"/>
        <end position="904"/>
    </location>
</feature>
<dbReference type="InterPro" id="IPR001757">
    <property type="entry name" value="P_typ_ATPase"/>
</dbReference>
<dbReference type="InterPro" id="IPR059000">
    <property type="entry name" value="ATPase_P-type_domA"/>
</dbReference>
<feature type="domain" description="P-type ATPase A" evidence="13">
    <location>
        <begin position="203"/>
        <end position="289"/>
    </location>
</feature>
<dbReference type="PANTHER" id="PTHR43079:SF1">
    <property type="entry name" value="CADMIUM_ZINC-TRANSPORTING ATPASE HMA1, CHLOROPLASTIC-RELATED"/>
    <property type="match status" value="1"/>
</dbReference>
<dbReference type="InterPro" id="IPR018303">
    <property type="entry name" value="ATPase_P-typ_P_site"/>
</dbReference>
<feature type="compositionally biased region" description="Low complexity" evidence="11">
    <location>
        <begin position="875"/>
        <end position="892"/>
    </location>
</feature>
<proteinExistence type="inferred from homology"/>
<dbReference type="InterPro" id="IPR023214">
    <property type="entry name" value="HAD_sf"/>
</dbReference>
<gene>
    <name evidence="14" type="ORF">VOLCADRAFT_117840</name>
</gene>
<dbReference type="GO" id="GO:0046872">
    <property type="term" value="F:metal ion binding"/>
    <property type="evidence" value="ECO:0007669"/>
    <property type="project" value="UniProtKB-KW"/>
</dbReference>
<dbReference type="FunCoup" id="D8TY78">
    <property type="interactions" value="281"/>
</dbReference>
<sequence>MRCVGLVQLASRIEHSGPLAVASILCFVVSLLAAVPPLVGTLLSERTAAALQTAALCGTYLLSGLPQAVSSVALAAGGHLDTHVLMSLAGALLLLLFQVSHFLEAKFTSRAQGSLERLLAAIPERATLVAMTQPPPHVRQPSQPPQPPPSHGTEEEVDGAKDMNNGAEAVSMASSSRHGRSSSSGSGSSSSSSSGIGPDLSSCREVLVESVAVGELVLVRPGEQVPLDGEVVWGAASVSAAHISGESAPSRVAAGGWVPAGALSTDGALVVRVTAAAADSTPARIARMASEAQASKPQLQRLLDRVGAVWSRGVVAATLLAAAVLLAAGVPLMAAPGGAVYRALGVLVAGSPCAVVLVPLAYVCAMAAVTRKGVLLKGASALDALAACTTVALDKTGTLTTGELRLTEATLGDYSWMAEPLRPLSSPPPSPPPPQQPSPQPAALSAPASAALMRSVEEEVPGSGVRAVCRLRGRAFHVAFGSRDFAEQALADAVRAAAATEAEAAAQTAVSRLRAVLARSDVGGDRVGGAAGEAAAAAAVKAISLLVVTPLAAPTSMADGSVAAGVGLTPGGGGGGGGGTAVGDPRVALFCFEDVVRPGVREAVAALQNGSWRRRRGERVGADEAAPPPPSGATAALRVVMLTGDNPAVAASVAGGLAISEYRAAMLPQDKLQFVQQEQRHLRELQQRREEAEAEKGRSPLTALLFGRAEGPGSISSSSSPAGAGAGGGAVLMMGDGINDAPALAAAHVGVAVASSPRDLVAAASDVVVLNGQGAAALPWLLRLAHRTRAVGGGDHDHEHGSGNDRKRSEVVAMEAPPGGPQGHQAKPHQAQQRSSDQVEEEEGEEAGKAADGNGGAARGPVHVRGPVGRDVSTAASAAAAAEPAPAIQAPHARGHARHCGGGGGGGNTRSCCTVWGCISGPGAAANAVNRRRYGVSSRLGPLLALGDGVGVGFLPSGGCAAAVGSLDAGGALRRRRRVSGLVGPGVRVGVGVVAAAAPTAAAATAAAAAALRSDTGDRVAL</sequence>
<evidence type="ECO:0000256" key="4">
    <source>
        <dbReference type="ARBA" id="ARBA00022723"/>
    </source>
</evidence>
<protein>
    <recommendedName>
        <fullName evidence="13">P-type ATPase A domain-containing protein</fullName>
    </recommendedName>
</protein>
<feature type="region of interest" description="Disordered" evidence="11">
    <location>
        <begin position="134"/>
        <end position="199"/>
    </location>
</feature>
<evidence type="ECO:0000256" key="8">
    <source>
        <dbReference type="ARBA" id="ARBA00022967"/>
    </source>
</evidence>